<keyword evidence="5" id="KW-1185">Reference proteome</keyword>
<sequence length="443" mass="49019">MNTNEIAVAGKISTRVSLGVLISFHIVACCISLGYLSRSYGNFHIFYDAELLYGAIATIAAFAALSYLFLLVPFSFGYFLSFYFYTMILGYLWLNCFSRFEYNHWLSGASAVASMIAFMAPSLLVTSPIRQVFTISETTFYRALTIILAVGVATILIAASYSFKMVSLGQMYDFRDKINMPSPLVYCIGVVSNALLPFTFACFVERRNYWRAGLTLVLLLLVYPITLNKIAFFTPMWLLAMAVLTRLLDCRIAVVLSLFVPLIIGVVSYAILGISDTRYLDIVNLRMIATPSNAMDIYNDFFFNHPLTSFCQITFVKTLVSCPYTVQLGEVMQQAYRLGNFNASLFATEGIASVGVLLAPIPVLACGLVIALVNRFSSGLPPRFILVSGAILPQILLNVPFTTTLLSHGAAVLFLLWYLTPRSVFASQSGSVAVERKLEEHLA</sequence>
<evidence type="ECO:0000256" key="1">
    <source>
        <dbReference type="SAM" id="Phobius"/>
    </source>
</evidence>
<accession>A0A8I1Y9P1</accession>
<evidence type="ECO:0000313" key="2">
    <source>
        <dbReference type="EMBL" id="MBP1295787.1"/>
    </source>
</evidence>
<feature type="transmembrane region" description="Helical" evidence="1">
    <location>
        <begin position="351"/>
        <end position="374"/>
    </location>
</feature>
<dbReference type="Proteomes" id="UP001565471">
    <property type="component" value="Unassembled WGS sequence"/>
</dbReference>
<keyword evidence="1" id="KW-1133">Transmembrane helix</keyword>
<keyword evidence="1" id="KW-0472">Membrane</keyword>
<name>A0A8I1Y9P1_BRAEL</name>
<evidence type="ECO:0000313" key="3">
    <source>
        <dbReference type="EMBL" id="MEY9318648.1"/>
    </source>
</evidence>
<feature type="transmembrane region" description="Helical" evidence="1">
    <location>
        <begin position="252"/>
        <end position="272"/>
    </location>
</feature>
<dbReference type="EMBL" id="JAFICZ010000001">
    <property type="protein sequence ID" value="MBP1295787.1"/>
    <property type="molecule type" value="Genomic_DNA"/>
</dbReference>
<organism evidence="2 4">
    <name type="scientific">Bradyrhizobium elkanii</name>
    <dbReference type="NCBI Taxonomy" id="29448"/>
    <lineage>
        <taxon>Bacteria</taxon>
        <taxon>Pseudomonadati</taxon>
        <taxon>Pseudomonadota</taxon>
        <taxon>Alphaproteobacteria</taxon>
        <taxon>Hyphomicrobiales</taxon>
        <taxon>Nitrobacteraceae</taxon>
        <taxon>Bradyrhizobium</taxon>
    </lineage>
</organism>
<proteinExistence type="predicted"/>
<feature type="transmembrane region" description="Helical" evidence="1">
    <location>
        <begin position="141"/>
        <end position="163"/>
    </location>
</feature>
<feature type="transmembrane region" description="Helical" evidence="1">
    <location>
        <begin position="49"/>
        <end position="70"/>
    </location>
</feature>
<feature type="transmembrane region" description="Helical" evidence="1">
    <location>
        <begin position="184"/>
        <end position="204"/>
    </location>
</feature>
<feature type="transmembrane region" description="Helical" evidence="1">
    <location>
        <begin position="76"/>
        <end position="94"/>
    </location>
</feature>
<reference evidence="3 5" key="2">
    <citation type="submission" date="2024-07" db="EMBL/GenBank/DDBJ databases">
        <title>Genomic Encyclopedia of Type Strains, Phase V (KMG-V): Genome sequencing to study the core and pangenomes of soil and plant-associated prokaryotes.</title>
        <authorList>
            <person name="Whitman W."/>
        </authorList>
    </citation>
    <scope>NUCLEOTIDE SEQUENCE [LARGE SCALE GENOMIC DNA]</scope>
    <source>
        <strain evidence="3 5">USDA 415</strain>
    </source>
</reference>
<protein>
    <submittedName>
        <fullName evidence="2">Uncharacterized protein</fullName>
    </submittedName>
</protein>
<dbReference type="AlphaFoldDB" id="A0A8I1Y9P1"/>
<feature type="transmembrane region" description="Helical" evidence="1">
    <location>
        <begin position="106"/>
        <end position="129"/>
    </location>
</feature>
<reference evidence="2" key="1">
    <citation type="submission" date="2021-02" db="EMBL/GenBank/DDBJ databases">
        <title>Genomic Encyclopedia of Type Strains, Phase IV (KMG-V): Genome sequencing to study the core and pangenomes of soil and plant-associated prokaryotes.</title>
        <authorList>
            <person name="Whitman W."/>
        </authorList>
    </citation>
    <scope>NUCLEOTIDE SEQUENCE</scope>
    <source>
        <strain evidence="2">USDA 406</strain>
    </source>
</reference>
<gene>
    <name evidence="3" type="ORF">ABIF29_005447</name>
    <name evidence="2" type="ORF">JOH49_005540</name>
</gene>
<dbReference type="RefSeq" id="WP_063787333.1">
    <property type="nucleotide sequence ID" value="NZ_JAFICZ010000001.1"/>
</dbReference>
<feature type="transmembrane region" description="Helical" evidence="1">
    <location>
        <begin position="16"/>
        <end position="37"/>
    </location>
</feature>
<dbReference type="EMBL" id="JBGBZA010000002">
    <property type="protein sequence ID" value="MEY9318648.1"/>
    <property type="molecule type" value="Genomic_DNA"/>
</dbReference>
<evidence type="ECO:0000313" key="5">
    <source>
        <dbReference type="Proteomes" id="UP001565471"/>
    </source>
</evidence>
<feature type="transmembrane region" description="Helical" evidence="1">
    <location>
        <begin position="216"/>
        <end position="240"/>
    </location>
</feature>
<feature type="transmembrane region" description="Helical" evidence="1">
    <location>
        <begin position="395"/>
        <end position="419"/>
    </location>
</feature>
<dbReference type="Proteomes" id="UP000673383">
    <property type="component" value="Unassembled WGS sequence"/>
</dbReference>
<evidence type="ECO:0000313" key="4">
    <source>
        <dbReference type="Proteomes" id="UP000673383"/>
    </source>
</evidence>
<keyword evidence="1" id="KW-0812">Transmembrane</keyword>
<comment type="caution">
    <text evidence="2">The sequence shown here is derived from an EMBL/GenBank/DDBJ whole genome shotgun (WGS) entry which is preliminary data.</text>
</comment>